<dbReference type="OrthoDB" id="20112at10239"/>
<dbReference type="GeneID" id="16880976"/>
<evidence type="ECO:0000313" key="2">
    <source>
        <dbReference type="Proteomes" id="UP000014731"/>
    </source>
</evidence>
<reference evidence="1 2" key="1">
    <citation type="journal article" date="2013" name="Proc. Natl. Acad. Sci. U.S.A.">
        <title>Twelve previously unknown phage genera are ubiquitous in global oceans.</title>
        <authorList>
            <person name="Holmfeldt K."/>
            <person name="Solonenko N."/>
            <person name="Shah M."/>
            <person name="Corrier K."/>
            <person name="Riemann L."/>
            <person name="Verberkmoes N.C."/>
            <person name="Sullivan M.B."/>
        </authorList>
    </citation>
    <scope>NUCLEOTIDE SEQUENCE [LARGE SCALE GENOMIC DNA]</scope>
    <source>
        <strain evidence="1">Phi19:3</strain>
    </source>
</reference>
<proteinExistence type="predicted"/>
<name>R9ZWG7_9CAUD</name>
<sequence length="175" mass="20599">MINEITYNNIIGKGLFSTAYMQEDKKTVVLKSTDYIKECMANNWFPESKHLPQIEIIEQYLYKMPLYNRPKSLKNNLKPSQYKIYKELRGLSIGFIENRHHLMDAWHKEFDKITNKTIRNLLKECLDACANYGSDIQFEISPRNVAIDNKGNLILLDCFFIQSQANEIRNTKKLK</sequence>
<evidence type="ECO:0000313" key="1">
    <source>
        <dbReference type="EMBL" id="AGO47451.1"/>
    </source>
</evidence>
<dbReference type="Proteomes" id="UP000014731">
    <property type="component" value="Segment"/>
</dbReference>
<dbReference type="RefSeq" id="YP_008240832.1">
    <property type="nucleotide sequence ID" value="NC_021789.1"/>
</dbReference>
<dbReference type="KEGG" id="vg:16880976"/>
<keyword evidence="2" id="KW-1185">Reference proteome</keyword>
<reference evidence="2" key="2">
    <citation type="submission" date="2013-03" db="EMBL/GenBank/DDBJ databases">
        <title>The Cellulophaga phages: a novel, diverse, and globally ubiquitous model system.</title>
        <authorList>
            <person name="Holmfeldt K."/>
            <person name="Solonenko N."/>
            <person name="Shah M."/>
            <person name="Corrier K."/>
            <person name="Riemann L."/>
            <person name="VerBerkmoes N.C."/>
            <person name="Sullivan M.B."/>
        </authorList>
    </citation>
    <scope>NUCLEOTIDE SEQUENCE [LARGE SCALE GENOMIC DNA]</scope>
</reference>
<protein>
    <submittedName>
        <fullName evidence="1">Uncharacterized protein</fullName>
    </submittedName>
</protein>
<accession>R9ZWG7</accession>
<dbReference type="EMBL" id="KC821608">
    <property type="protein sequence ID" value="AGO47451.1"/>
    <property type="molecule type" value="Genomic_DNA"/>
</dbReference>
<gene>
    <name evidence="1" type="ORF">Phi19:3_gp047</name>
</gene>
<organism evidence="1 2">
    <name type="scientific">Cellulophaga phage phi19:3</name>
    <dbReference type="NCBI Taxonomy" id="1327971"/>
    <lineage>
        <taxon>Viruses</taxon>
        <taxon>Duplodnaviria</taxon>
        <taxon>Heunggongvirae</taxon>
        <taxon>Uroviricota</taxon>
        <taxon>Caudoviricetes</taxon>
        <taxon>Pachyviridae</taxon>
        <taxon>Baltivirus</taxon>
        <taxon>Baltivirus phi19tres</taxon>
    </lineage>
</organism>